<gene>
    <name evidence="2" type="ORF">AVDCRST_MAG65-1282</name>
</gene>
<reference evidence="2" key="1">
    <citation type="submission" date="2020-02" db="EMBL/GenBank/DDBJ databases">
        <authorList>
            <person name="Meier V. D."/>
        </authorList>
    </citation>
    <scope>NUCLEOTIDE SEQUENCE</scope>
    <source>
        <strain evidence="2">AVDCRST_MAG65</strain>
    </source>
</reference>
<keyword evidence="1" id="KW-0472">Membrane</keyword>
<keyword evidence="1" id="KW-0812">Transmembrane</keyword>
<keyword evidence="1" id="KW-1133">Transmembrane helix</keyword>
<evidence type="ECO:0008006" key="3">
    <source>
        <dbReference type="Google" id="ProtNLM"/>
    </source>
</evidence>
<dbReference type="EMBL" id="CADCVL010000214">
    <property type="protein sequence ID" value="CAA9478179.1"/>
    <property type="molecule type" value="Genomic_DNA"/>
</dbReference>
<name>A0A6J4RP58_9ACTN</name>
<accession>A0A6J4RP58</accession>
<protein>
    <recommendedName>
        <fullName evidence="3">Type 4 fimbrial biogenesis protein PilX N-terminal domain-containing protein</fullName>
    </recommendedName>
</protein>
<organism evidence="2">
    <name type="scientific">uncultured Solirubrobacteraceae bacterium</name>
    <dbReference type="NCBI Taxonomy" id="1162706"/>
    <lineage>
        <taxon>Bacteria</taxon>
        <taxon>Bacillati</taxon>
        <taxon>Actinomycetota</taxon>
        <taxon>Thermoleophilia</taxon>
        <taxon>Solirubrobacterales</taxon>
        <taxon>Solirubrobacteraceae</taxon>
        <taxon>environmental samples</taxon>
    </lineage>
</organism>
<sequence length="414" mass="44022">MSARLSSERGSALVTALLVTTLFMMLGLATVSLVDTQQRESGRERVRESSFTLAEGVLNSQIYLLSRQWPGSETQQYAGACTKATGDDPQCPDVNTVEGAFTGTDYDPPTVEWSTEVHDNTDAAGAGRFYDDAVVRDEPGWDANRDGYVWVRAQSILDPTSRYAHRRTIVALVNVEELTTMFPRNAIVAGKIKVHPNGNQTYIGTAGSYVTMRCTSTALNDDNCRGWTRLNQVGPNAEVVVNAAQPPAMNSDAVERMRETARANGTYYASGCVPTLAGAVVFIERADCGSSYDLQGTAAWNTAEDPGVLIVGSGSIGFRGNALYYGVIYNVNGSDGTGSTSSSHIVTLEGNSCIVGSVVIDGGGGLMVGSSSGASRCPNRLGNLQFDANVSNRLRAYGTAGIVQNSFREIQAAD</sequence>
<proteinExistence type="predicted"/>
<feature type="transmembrane region" description="Helical" evidence="1">
    <location>
        <begin position="12"/>
        <end position="34"/>
    </location>
</feature>
<dbReference type="AlphaFoldDB" id="A0A6J4RP58"/>
<evidence type="ECO:0000313" key="2">
    <source>
        <dbReference type="EMBL" id="CAA9478179.1"/>
    </source>
</evidence>
<evidence type="ECO:0000256" key="1">
    <source>
        <dbReference type="SAM" id="Phobius"/>
    </source>
</evidence>